<reference evidence="1 2" key="1">
    <citation type="submission" date="2019-09" db="EMBL/GenBank/DDBJ databases">
        <title>Sulfurimonas gotlandica sp. nov., a chemoautotrophic and psychrotolerant epsilonproteobacterium isolated from a pelagic redoxcline, and an emended description of the genus Sulfurimonas.</title>
        <authorList>
            <person name="Wang S."/>
            <person name="Jiang L."/>
            <person name="Shao S."/>
        </authorList>
    </citation>
    <scope>NUCLEOTIDE SEQUENCE [LARGE SCALE GENOMIC DNA]</scope>
    <source>
        <strain evidence="1 2">GYSZ_1</strain>
    </source>
</reference>
<evidence type="ECO:0000313" key="2">
    <source>
        <dbReference type="Proteomes" id="UP000326944"/>
    </source>
</evidence>
<dbReference type="KEGG" id="sulg:FJR48_05840"/>
<name>A0A5P8P4A3_9BACT</name>
<protein>
    <submittedName>
        <fullName evidence="1">LPS export ABC transporter periplasmic protein LptC</fullName>
    </submittedName>
</protein>
<dbReference type="InterPro" id="IPR010664">
    <property type="entry name" value="LipoPS_assembly_LptC-rel"/>
</dbReference>
<accession>A0A5P8P4A3</accession>
<dbReference type="Proteomes" id="UP000326944">
    <property type="component" value="Chromosome"/>
</dbReference>
<dbReference type="AlphaFoldDB" id="A0A5P8P4A3"/>
<keyword evidence="2" id="KW-1185">Reference proteome</keyword>
<dbReference type="EMBL" id="CP043617">
    <property type="protein sequence ID" value="QFR50447.1"/>
    <property type="molecule type" value="Genomic_DNA"/>
</dbReference>
<sequence>MVGLSMIYFLFKPMNLKQTQDKEIAQFSLEKFTLNELDKSSMVTKMNGDEGIRYNDRYVVKNIDYTDNSKEFLSNMKAKNGLYKEDIVYLSGDVNFKREDGVRFFSQKATYNKRIDVASSNVKYVAYLGQNYVTGDSVTLDNKNNKIKSKNIYAVYNLEEKKKK</sequence>
<dbReference type="OrthoDB" id="5334785at2"/>
<organism evidence="1 2">
    <name type="scientific">Sulfurimonas lithotrophica</name>
    <dbReference type="NCBI Taxonomy" id="2590022"/>
    <lineage>
        <taxon>Bacteria</taxon>
        <taxon>Pseudomonadati</taxon>
        <taxon>Campylobacterota</taxon>
        <taxon>Epsilonproteobacteria</taxon>
        <taxon>Campylobacterales</taxon>
        <taxon>Sulfurimonadaceae</taxon>
        <taxon>Sulfurimonas</taxon>
    </lineage>
</organism>
<proteinExistence type="predicted"/>
<dbReference type="Pfam" id="PF06835">
    <property type="entry name" value="LptC"/>
    <property type="match status" value="1"/>
</dbReference>
<gene>
    <name evidence="1" type="ORF">FJR48_05840</name>
</gene>
<evidence type="ECO:0000313" key="1">
    <source>
        <dbReference type="EMBL" id="QFR50447.1"/>
    </source>
</evidence>